<dbReference type="InterPro" id="IPR050683">
    <property type="entry name" value="Bact_Polysacc_Export_ATP-bd"/>
</dbReference>
<dbReference type="Proteomes" id="UP001575652">
    <property type="component" value="Unassembled WGS sequence"/>
</dbReference>
<dbReference type="RefSeq" id="WP_373970278.1">
    <property type="nucleotide sequence ID" value="NZ_JBHDLJ010000001.1"/>
</dbReference>
<name>A0ABV4UK58_9MICC</name>
<evidence type="ECO:0000313" key="6">
    <source>
        <dbReference type="EMBL" id="MFB0833110.1"/>
    </source>
</evidence>
<evidence type="ECO:0000256" key="3">
    <source>
        <dbReference type="ARBA" id="ARBA00022741"/>
    </source>
</evidence>
<evidence type="ECO:0000256" key="1">
    <source>
        <dbReference type="ARBA" id="ARBA00005417"/>
    </source>
</evidence>
<dbReference type="InterPro" id="IPR017871">
    <property type="entry name" value="ABC_transporter-like_CS"/>
</dbReference>
<organism evidence="6 7">
    <name type="scientific">Arthrobacter halodurans</name>
    <dbReference type="NCBI Taxonomy" id="516699"/>
    <lineage>
        <taxon>Bacteria</taxon>
        <taxon>Bacillati</taxon>
        <taxon>Actinomycetota</taxon>
        <taxon>Actinomycetes</taxon>
        <taxon>Micrococcales</taxon>
        <taxon>Micrococcaceae</taxon>
        <taxon>Arthrobacter</taxon>
    </lineage>
</organism>
<keyword evidence="7" id="KW-1185">Reference proteome</keyword>
<dbReference type="PROSITE" id="PS00211">
    <property type="entry name" value="ABC_TRANSPORTER_1"/>
    <property type="match status" value="1"/>
</dbReference>
<evidence type="ECO:0000256" key="4">
    <source>
        <dbReference type="ARBA" id="ARBA00022840"/>
    </source>
</evidence>
<evidence type="ECO:0000259" key="5">
    <source>
        <dbReference type="PROSITE" id="PS50893"/>
    </source>
</evidence>
<dbReference type="InterPro" id="IPR003439">
    <property type="entry name" value="ABC_transporter-like_ATP-bd"/>
</dbReference>
<keyword evidence="2" id="KW-0813">Transport</keyword>
<dbReference type="InterPro" id="IPR027417">
    <property type="entry name" value="P-loop_NTPase"/>
</dbReference>
<dbReference type="SMART" id="SM00382">
    <property type="entry name" value="AAA"/>
    <property type="match status" value="1"/>
</dbReference>
<protein>
    <submittedName>
        <fullName evidence="6">ABC transporter ATP-binding protein</fullName>
    </submittedName>
</protein>
<reference evidence="6 7" key="1">
    <citation type="submission" date="2024-09" db="EMBL/GenBank/DDBJ databases">
        <authorList>
            <person name="Salinas-Garcia M.A."/>
            <person name="Prieme A."/>
        </authorList>
    </citation>
    <scope>NUCLEOTIDE SEQUENCE [LARGE SCALE GENOMIC DNA]</scope>
    <source>
        <strain evidence="6 7">DSM 21081</strain>
    </source>
</reference>
<dbReference type="Pfam" id="PF00005">
    <property type="entry name" value="ABC_tran"/>
    <property type="match status" value="1"/>
</dbReference>
<dbReference type="PANTHER" id="PTHR46743:SF2">
    <property type="entry name" value="TEICHOIC ACIDS EXPORT ATP-BINDING PROTEIN TAGH"/>
    <property type="match status" value="1"/>
</dbReference>
<keyword evidence="3" id="KW-0547">Nucleotide-binding</keyword>
<dbReference type="InterPro" id="IPR003593">
    <property type="entry name" value="AAA+_ATPase"/>
</dbReference>
<keyword evidence="4 6" id="KW-0067">ATP-binding</keyword>
<evidence type="ECO:0000256" key="2">
    <source>
        <dbReference type="ARBA" id="ARBA00022448"/>
    </source>
</evidence>
<dbReference type="CDD" id="cd03220">
    <property type="entry name" value="ABC_KpsT_Wzt"/>
    <property type="match status" value="1"/>
</dbReference>
<comment type="caution">
    <text evidence="6">The sequence shown here is derived from an EMBL/GenBank/DDBJ whole genome shotgun (WGS) entry which is preliminary data.</text>
</comment>
<dbReference type="PROSITE" id="PS50893">
    <property type="entry name" value="ABC_TRANSPORTER_2"/>
    <property type="match status" value="1"/>
</dbReference>
<dbReference type="SUPFAM" id="SSF52540">
    <property type="entry name" value="P-loop containing nucleoside triphosphate hydrolases"/>
    <property type="match status" value="1"/>
</dbReference>
<accession>A0ABV4UK58</accession>
<dbReference type="EMBL" id="JBHDLJ010000001">
    <property type="protein sequence ID" value="MFB0833110.1"/>
    <property type="molecule type" value="Genomic_DNA"/>
</dbReference>
<evidence type="ECO:0000313" key="7">
    <source>
        <dbReference type="Proteomes" id="UP001575652"/>
    </source>
</evidence>
<feature type="domain" description="ABC transporter" evidence="5">
    <location>
        <begin position="21"/>
        <end position="253"/>
    </location>
</feature>
<dbReference type="PANTHER" id="PTHR46743">
    <property type="entry name" value="TEICHOIC ACIDS EXPORT ATP-BINDING PROTEIN TAGH"/>
    <property type="match status" value="1"/>
</dbReference>
<dbReference type="InterPro" id="IPR015860">
    <property type="entry name" value="ABC_transpr_TagH-like"/>
</dbReference>
<gene>
    <name evidence="6" type="ORF">ACETWP_00770</name>
</gene>
<dbReference type="Gene3D" id="3.40.50.300">
    <property type="entry name" value="P-loop containing nucleotide triphosphate hydrolases"/>
    <property type="match status" value="1"/>
</dbReference>
<comment type="similarity">
    <text evidence="1">Belongs to the ABC transporter superfamily.</text>
</comment>
<sequence length="282" mass="30457">MTVVSRAADAAVAVKDPAVVLRDVSMVYRVRASKGRGEKAAGKVVEVRALNPLSLVVSHGESVGIVGRNGSGKSTLTKLIAGSILPTSGEVRASSTPVLLGVNAALVPELSGRQNVVLGCLAMGLDEARINEKFDSIVNLAGLADSINLPMRTYSSGMSARLRFAIAAAVDPEILMIDEALNTGDAQFRDRTRRRMDELRRNAGCVFLISHSLGTIRQMTNRALWIDDGDLLMDGDPNEVTAAYKRFTWLLSKNRQKDAAAHRQSFLDRLQTVEIVDTSRRG</sequence>
<dbReference type="GO" id="GO:0005524">
    <property type="term" value="F:ATP binding"/>
    <property type="evidence" value="ECO:0007669"/>
    <property type="project" value="UniProtKB-KW"/>
</dbReference>
<proteinExistence type="inferred from homology"/>